<keyword evidence="3" id="KW-1185">Reference proteome</keyword>
<protein>
    <submittedName>
        <fullName evidence="2">Uncharacterized protein</fullName>
    </submittedName>
</protein>
<evidence type="ECO:0000256" key="1">
    <source>
        <dbReference type="SAM" id="MobiDB-lite"/>
    </source>
</evidence>
<dbReference type="AlphaFoldDB" id="A0A395S343"/>
<comment type="caution">
    <text evidence="2">The sequence shown here is derived from an EMBL/GenBank/DDBJ whole genome shotgun (WGS) entry which is preliminary data.</text>
</comment>
<accession>A0A395S343</accession>
<reference evidence="2 3" key="1">
    <citation type="journal article" date="2018" name="PLoS Pathog.">
        <title>Evolution of structural diversity of trichothecenes, a family of toxins produced by plant pathogenic and entomopathogenic fungi.</title>
        <authorList>
            <person name="Proctor R.H."/>
            <person name="McCormick S.P."/>
            <person name="Kim H.S."/>
            <person name="Cardoza R.E."/>
            <person name="Stanley A.M."/>
            <person name="Lindo L."/>
            <person name="Kelly A."/>
            <person name="Brown D.W."/>
            <person name="Lee T."/>
            <person name="Vaughan M.M."/>
            <person name="Alexander N.J."/>
            <person name="Busman M."/>
            <person name="Gutierrez S."/>
        </authorList>
    </citation>
    <scope>NUCLEOTIDE SEQUENCE [LARGE SCALE GENOMIC DNA]</scope>
    <source>
        <strain evidence="2 3">NRRL 3299</strain>
    </source>
</reference>
<feature type="region of interest" description="Disordered" evidence="1">
    <location>
        <begin position="101"/>
        <end position="139"/>
    </location>
</feature>
<organism evidence="2 3">
    <name type="scientific">Fusarium sporotrichioides</name>
    <dbReference type="NCBI Taxonomy" id="5514"/>
    <lineage>
        <taxon>Eukaryota</taxon>
        <taxon>Fungi</taxon>
        <taxon>Dikarya</taxon>
        <taxon>Ascomycota</taxon>
        <taxon>Pezizomycotina</taxon>
        <taxon>Sordariomycetes</taxon>
        <taxon>Hypocreomycetidae</taxon>
        <taxon>Hypocreales</taxon>
        <taxon>Nectriaceae</taxon>
        <taxon>Fusarium</taxon>
    </lineage>
</organism>
<dbReference type="EMBL" id="PXOF01000089">
    <property type="protein sequence ID" value="RGP66828.1"/>
    <property type="molecule type" value="Genomic_DNA"/>
</dbReference>
<dbReference type="Proteomes" id="UP000266152">
    <property type="component" value="Unassembled WGS sequence"/>
</dbReference>
<name>A0A395S343_FUSSP</name>
<gene>
    <name evidence="2" type="ORF">FSPOR_6423</name>
</gene>
<evidence type="ECO:0000313" key="3">
    <source>
        <dbReference type="Proteomes" id="UP000266152"/>
    </source>
</evidence>
<evidence type="ECO:0000313" key="2">
    <source>
        <dbReference type="EMBL" id="RGP66828.1"/>
    </source>
</evidence>
<feature type="region of interest" description="Disordered" evidence="1">
    <location>
        <begin position="23"/>
        <end position="75"/>
    </location>
</feature>
<proteinExistence type="predicted"/>
<feature type="compositionally biased region" description="Basic and acidic residues" evidence="1">
    <location>
        <begin position="111"/>
        <end position="127"/>
    </location>
</feature>
<sequence>MAPSRLILRPVARMPFMRCQRRLASTKPNPKHIHSDGNLGGPGGQMPPPQAPGGPEALKRNWYDSPSTKKLSETDTIRPPIAAAVAVLAGGLWIMVPRKGNPPELSLQSYKDLKDLDSPDGLKELSGRKPNSMGGFRAD</sequence>